<organism evidence="3 4">
    <name type="scientific">Pygocentrus nattereri</name>
    <name type="common">Red-bellied piranha</name>
    <dbReference type="NCBI Taxonomy" id="42514"/>
    <lineage>
        <taxon>Eukaryota</taxon>
        <taxon>Metazoa</taxon>
        <taxon>Chordata</taxon>
        <taxon>Craniata</taxon>
        <taxon>Vertebrata</taxon>
        <taxon>Euteleostomi</taxon>
        <taxon>Actinopterygii</taxon>
        <taxon>Neopterygii</taxon>
        <taxon>Teleostei</taxon>
        <taxon>Ostariophysi</taxon>
        <taxon>Characiformes</taxon>
        <taxon>Characoidei</taxon>
        <taxon>Pygocentrus</taxon>
    </lineage>
</organism>
<dbReference type="AlphaFoldDB" id="A0AAR2JHJ0"/>
<proteinExistence type="predicted"/>
<accession>A0AAR2JHJ0</accession>
<evidence type="ECO:0000313" key="3">
    <source>
        <dbReference type="Ensembl" id="ENSPNAP00000049674.1"/>
    </source>
</evidence>
<evidence type="ECO:0000256" key="1">
    <source>
        <dbReference type="ARBA" id="ARBA00023157"/>
    </source>
</evidence>
<dbReference type="InterPro" id="IPR016187">
    <property type="entry name" value="CTDL_fold"/>
</dbReference>
<dbReference type="PANTHER" id="PTHR45784:SF3">
    <property type="entry name" value="C-TYPE LECTIN DOMAIN FAMILY 4 MEMBER K-LIKE-RELATED"/>
    <property type="match status" value="1"/>
</dbReference>
<dbReference type="SMART" id="SM00034">
    <property type="entry name" value="CLECT"/>
    <property type="match status" value="1"/>
</dbReference>
<sequence>MQSFRVVNPSSSLLLKESASMGCFFCPVMLLTCCQLTTRCFLSITQFHQPFIAPVPAFLVWRLNVSTPYVLVYQSMNWTEAQRYCREHHTDLASVRNETEKKKIRSLLINTVNGSYSGLAWIGLYDDLDSWRWSLDDESFYKEGERDFRGWNHQPDNYNGKELCVYMSSTGEWFDASCTTRVGFICSNGRM</sequence>
<evidence type="ECO:0000259" key="2">
    <source>
        <dbReference type="PROSITE" id="PS50041"/>
    </source>
</evidence>
<dbReference type="GeneTree" id="ENSGT00940000163911"/>
<dbReference type="PROSITE" id="PS50041">
    <property type="entry name" value="C_TYPE_LECTIN_2"/>
    <property type="match status" value="1"/>
</dbReference>
<dbReference type="PANTHER" id="PTHR45784">
    <property type="entry name" value="C-TYPE LECTIN DOMAIN FAMILY 20 MEMBER A-RELATED"/>
    <property type="match status" value="1"/>
</dbReference>
<feature type="domain" description="C-type lectin" evidence="2">
    <location>
        <begin position="69"/>
        <end position="187"/>
    </location>
</feature>
<dbReference type="Pfam" id="PF00059">
    <property type="entry name" value="Lectin_C"/>
    <property type="match status" value="1"/>
</dbReference>
<dbReference type="InterPro" id="IPR001304">
    <property type="entry name" value="C-type_lectin-like"/>
</dbReference>
<dbReference type="PROSITE" id="PS00615">
    <property type="entry name" value="C_TYPE_LECTIN_1"/>
    <property type="match status" value="1"/>
</dbReference>
<dbReference type="Proteomes" id="UP001501920">
    <property type="component" value="Chromosome 16"/>
</dbReference>
<dbReference type="InterPro" id="IPR018378">
    <property type="entry name" value="C-type_lectin_CS"/>
</dbReference>
<protein>
    <recommendedName>
        <fullName evidence="2">C-type lectin domain-containing protein</fullName>
    </recommendedName>
</protein>
<dbReference type="Gene3D" id="3.10.100.10">
    <property type="entry name" value="Mannose-Binding Protein A, subunit A"/>
    <property type="match status" value="1"/>
</dbReference>
<dbReference type="Ensembl" id="ENSPNAT00000074935.1">
    <property type="protein sequence ID" value="ENSPNAP00000049674.1"/>
    <property type="gene ID" value="ENSPNAG00000035063.1"/>
</dbReference>
<name>A0AAR2JHJ0_PYGNA</name>
<dbReference type="SUPFAM" id="SSF56436">
    <property type="entry name" value="C-type lectin-like"/>
    <property type="match status" value="1"/>
</dbReference>
<evidence type="ECO:0000313" key="4">
    <source>
        <dbReference type="Proteomes" id="UP001501920"/>
    </source>
</evidence>
<dbReference type="InterPro" id="IPR016186">
    <property type="entry name" value="C-type_lectin-like/link_sf"/>
</dbReference>
<reference evidence="3 4" key="1">
    <citation type="submission" date="2020-10" db="EMBL/GenBank/DDBJ databases">
        <title>Pygocentrus nattereri (red-bellied piranha) genome, fPygNat1, primary haplotype.</title>
        <authorList>
            <person name="Myers G."/>
            <person name="Meyer A."/>
            <person name="Karagic N."/>
            <person name="Pippel M."/>
            <person name="Winkler S."/>
            <person name="Tracey A."/>
            <person name="Wood J."/>
            <person name="Formenti G."/>
            <person name="Howe K."/>
            <person name="Fedrigo O."/>
            <person name="Jarvis E.D."/>
        </authorList>
    </citation>
    <scope>NUCLEOTIDE SEQUENCE [LARGE SCALE GENOMIC DNA]</scope>
</reference>
<dbReference type="CDD" id="cd03602">
    <property type="entry name" value="CLECT_1"/>
    <property type="match status" value="1"/>
</dbReference>
<reference evidence="3" key="3">
    <citation type="submission" date="2025-09" db="UniProtKB">
        <authorList>
            <consortium name="Ensembl"/>
        </authorList>
    </citation>
    <scope>IDENTIFICATION</scope>
</reference>
<keyword evidence="4" id="KW-1185">Reference proteome</keyword>
<keyword evidence="1" id="KW-1015">Disulfide bond</keyword>
<reference evidence="3" key="2">
    <citation type="submission" date="2025-08" db="UniProtKB">
        <authorList>
            <consortium name="Ensembl"/>
        </authorList>
    </citation>
    <scope>IDENTIFICATION</scope>
</reference>